<dbReference type="InterPro" id="IPR055414">
    <property type="entry name" value="LRR_R13L4/SHOC2-like"/>
</dbReference>
<dbReference type="Gene3D" id="1.20.5.4130">
    <property type="match status" value="1"/>
</dbReference>
<name>A0A5A7QUN9_STRAF</name>
<feature type="domain" description="Disease resistance R13L4/SHOC-2-like LRR" evidence="8">
    <location>
        <begin position="394"/>
        <end position="528"/>
    </location>
</feature>
<evidence type="ECO:0000259" key="7">
    <source>
        <dbReference type="Pfam" id="PF23559"/>
    </source>
</evidence>
<evidence type="ECO:0000256" key="6">
    <source>
        <dbReference type="SAM" id="MobiDB-lite"/>
    </source>
</evidence>
<sequence length="546" mass="62503">MSDVAVSFLLNQLRVLLAQESNLLKGLEREVESIRDEMAQMTQPTRKKKAIPTSRNGSDRSETDCFRNRGHKCKLEDISRRQHRYRDMYFSVADQAKNEWHEYRGDALFLDKAEVVGIEKPKMPFHLKSGNLQRISKLLSLSYYEFPEGGPLDKWKIIRLWVSEGFVQARQGKTLEEVAEVYLNELLGRSLIQVAKEIDGRLRVYRTHDLLRLKVQRIEHCVNIRRREFKEIAAKGTGPTEAQLDTIPNEVFKLYHLKYLSLRKTHVRFIPRLIENLKELETLDINHTNVTKCPSKSLSSANSGTFWRLLIFPTEALLDRCRGNQRNQNNEGNREPKPATAFGDLEAQGSGRIQALHLHREANRSALAQPLLDRRRRGSGSGPRPIIAGSAVPRRLDLRGHLERLPRWVPSLDGLTTLYLSWSRLRDDPLDLLRDLPNLAVLVLHYAYDGEGLRFGALGFQKLKQLFLGGLRGLKRVEMEKGSMPVLEWLTVMDCRIMAELPEGIRHLSGLRTASFINMGEGSVEGVAEQKRAEGDKWCLAHVPIF</sequence>
<evidence type="ECO:0000313" key="10">
    <source>
        <dbReference type="Proteomes" id="UP000325081"/>
    </source>
</evidence>
<evidence type="ECO:0000256" key="1">
    <source>
        <dbReference type="ARBA" id="ARBA00022737"/>
    </source>
</evidence>
<dbReference type="Gene3D" id="3.80.10.10">
    <property type="entry name" value="Ribonuclease Inhibitor"/>
    <property type="match status" value="1"/>
</dbReference>
<dbReference type="Proteomes" id="UP000325081">
    <property type="component" value="Unassembled WGS sequence"/>
</dbReference>
<dbReference type="SUPFAM" id="SSF52058">
    <property type="entry name" value="L domain-like"/>
    <property type="match status" value="1"/>
</dbReference>
<gene>
    <name evidence="9" type="ORF">STAS_25347</name>
</gene>
<keyword evidence="1" id="KW-0677">Repeat</keyword>
<evidence type="ECO:0000256" key="4">
    <source>
        <dbReference type="ARBA" id="ARBA00022840"/>
    </source>
</evidence>
<dbReference type="EMBL" id="BKCP01008181">
    <property type="protein sequence ID" value="GER48187.1"/>
    <property type="molecule type" value="Genomic_DNA"/>
</dbReference>
<dbReference type="Pfam" id="PF23598">
    <property type="entry name" value="LRR_14"/>
    <property type="match status" value="2"/>
</dbReference>
<dbReference type="Pfam" id="PF23559">
    <property type="entry name" value="WHD_DRP"/>
    <property type="match status" value="1"/>
</dbReference>
<comment type="caution">
    <text evidence="9">The sequence shown here is derived from an EMBL/GenBank/DDBJ whole genome shotgun (WGS) entry which is preliminary data.</text>
</comment>
<feature type="domain" description="Disease resistance R13L4/SHOC-2-like LRR" evidence="8">
    <location>
        <begin position="250"/>
        <end position="296"/>
    </location>
</feature>
<feature type="domain" description="Disease resistance protein winged helix" evidence="7">
    <location>
        <begin position="146"/>
        <end position="211"/>
    </location>
</feature>
<evidence type="ECO:0000259" key="8">
    <source>
        <dbReference type="Pfam" id="PF23598"/>
    </source>
</evidence>
<proteinExistence type="predicted"/>
<evidence type="ECO:0000256" key="3">
    <source>
        <dbReference type="ARBA" id="ARBA00022821"/>
    </source>
</evidence>
<keyword evidence="2" id="KW-0547">Nucleotide-binding</keyword>
<feature type="coiled-coil region" evidence="5">
    <location>
        <begin position="10"/>
        <end position="37"/>
    </location>
</feature>
<accession>A0A5A7QUN9</accession>
<keyword evidence="5" id="KW-0175">Coiled coil</keyword>
<evidence type="ECO:0000256" key="2">
    <source>
        <dbReference type="ARBA" id="ARBA00022741"/>
    </source>
</evidence>
<keyword evidence="4" id="KW-0067">ATP-binding</keyword>
<dbReference type="PANTHER" id="PTHR23155">
    <property type="entry name" value="DISEASE RESISTANCE PROTEIN RP"/>
    <property type="match status" value="1"/>
</dbReference>
<feature type="non-terminal residue" evidence="9">
    <location>
        <position position="546"/>
    </location>
</feature>
<dbReference type="Gene3D" id="1.10.10.10">
    <property type="entry name" value="Winged helix-like DNA-binding domain superfamily/Winged helix DNA-binding domain"/>
    <property type="match status" value="1"/>
</dbReference>
<dbReference type="OrthoDB" id="690341at2759"/>
<evidence type="ECO:0000313" key="9">
    <source>
        <dbReference type="EMBL" id="GER48187.1"/>
    </source>
</evidence>
<keyword evidence="10" id="KW-1185">Reference proteome</keyword>
<organism evidence="9 10">
    <name type="scientific">Striga asiatica</name>
    <name type="common">Asiatic witchweed</name>
    <name type="synonym">Buchnera asiatica</name>
    <dbReference type="NCBI Taxonomy" id="4170"/>
    <lineage>
        <taxon>Eukaryota</taxon>
        <taxon>Viridiplantae</taxon>
        <taxon>Streptophyta</taxon>
        <taxon>Embryophyta</taxon>
        <taxon>Tracheophyta</taxon>
        <taxon>Spermatophyta</taxon>
        <taxon>Magnoliopsida</taxon>
        <taxon>eudicotyledons</taxon>
        <taxon>Gunneridae</taxon>
        <taxon>Pentapetalae</taxon>
        <taxon>asterids</taxon>
        <taxon>lamiids</taxon>
        <taxon>Lamiales</taxon>
        <taxon>Orobanchaceae</taxon>
        <taxon>Buchnereae</taxon>
        <taxon>Striga</taxon>
    </lineage>
</organism>
<keyword evidence="3" id="KW-0611">Plant defense</keyword>
<dbReference type="GO" id="GO:0098542">
    <property type="term" value="P:defense response to other organism"/>
    <property type="evidence" value="ECO:0007669"/>
    <property type="project" value="TreeGrafter"/>
</dbReference>
<dbReference type="InterPro" id="IPR044974">
    <property type="entry name" value="Disease_R_plants"/>
</dbReference>
<dbReference type="PANTHER" id="PTHR23155:SF1205">
    <property type="entry name" value="DISEASE RESISTANCE PROTEIN RPM1"/>
    <property type="match status" value="1"/>
</dbReference>
<dbReference type="AlphaFoldDB" id="A0A5A7QUN9"/>
<protein>
    <submittedName>
        <fullName evidence="9">NBS-LRR type disease resistance protein</fullName>
    </submittedName>
</protein>
<reference evidence="10" key="1">
    <citation type="journal article" date="2019" name="Curr. Biol.">
        <title>Genome Sequence of Striga asiatica Provides Insight into the Evolution of Plant Parasitism.</title>
        <authorList>
            <person name="Yoshida S."/>
            <person name="Kim S."/>
            <person name="Wafula E.K."/>
            <person name="Tanskanen J."/>
            <person name="Kim Y.M."/>
            <person name="Honaas L."/>
            <person name="Yang Z."/>
            <person name="Spallek T."/>
            <person name="Conn C.E."/>
            <person name="Ichihashi Y."/>
            <person name="Cheong K."/>
            <person name="Cui S."/>
            <person name="Der J.P."/>
            <person name="Gundlach H."/>
            <person name="Jiao Y."/>
            <person name="Hori C."/>
            <person name="Ishida J.K."/>
            <person name="Kasahara H."/>
            <person name="Kiba T."/>
            <person name="Kim M.S."/>
            <person name="Koo N."/>
            <person name="Laohavisit A."/>
            <person name="Lee Y.H."/>
            <person name="Lumba S."/>
            <person name="McCourt P."/>
            <person name="Mortimer J.C."/>
            <person name="Mutuku J.M."/>
            <person name="Nomura T."/>
            <person name="Sasaki-Sekimoto Y."/>
            <person name="Seto Y."/>
            <person name="Wang Y."/>
            <person name="Wakatake T."/>
            <person name="Sakakibara H."/>
            <person name="Demura T."/>
            <person name="Yamaguchi S."/>
            <person name="Yoneyama K."/>
            <person name="Manabe R.I."/>
            <person name="Nelson D.C."/>
            <person name="Schulman A.H."/>
            <person name="Timko M.P."/>
            <person name="dePamphilis C.W."/>
            <person name="Choi D."/>
            <person name="Shirasu K."/>
        </authorList>
    </citation>
    <scope>NUCLEOTIDE SEQUENCE [LARGE SCALE GENOMIC DNA]</scope>
    <source>
        <strain evidence="10">cv. UVA1</strain>
    </source>
</reference>
<dbReference type="InterPro" id="IPR036388">
    <property type="entry name" value="WH-like_DNA-bd_sf"/>
</dbReference>
<dbReference type="InterPro" id="IPR058922">
    <property type="entry name" value="WHD_DRP"/>
</dbReference>
<feature type="region of interest" description="Disordered" evidence="6">
    <location>
        <begin position="40"/>
        <end position="63"/>
    </location>
</feature>
<dbReference type="InterPro" id="IPR032675">
    <property type="entry name" value="LRR_dom_sf"/>
</dbReference>
<evidence type="ECO:0000256" key="5">
    <source>
        <dbReference type="SAM" id="Coils"/>
    </source>
</evidence>